<keyword evidence="3" id="KW-1185">Reference proteome</keyword>
<dbReference type="PANTHER" id="PTHR48079:SF6">
    <property type="entry name" value="NAD(P)-BINDING DOMAIN-CONTAINING PROTEIN-RELATED"/>
    <property type="match status" value="1"/>
</dbReference>
<dbReference type="Pfam" id="PF01370">
    <property type="entry name" value="Epimerase"/>
    <property type="match status" value="1"/>
</dbReference>
<organism evidence="2 3">
    <name type="scientific">Candidatus Manganitrophus noduliformans</name>
    <dbReference type="NCBI Taxonomy" id="2606439"/>
    <lineage>
        <taxon>Bacteria</taxon>
        <taxon>Pseudomonadati</taxon>
        <taxon>Nitrospirota</taxon>
        <taxon>Nitrospiria</taxon>
        <taxon>Candidatus Troglogloeales</taxon>
        <taxon>Candidatus Manganitrophaceae</taxon>
        <taxon>Candidatus Manganitrophus</taxon>
    </lineage>
</organism>
<proteinExistence type="predicted"/>
<gene>
    <name evidence="2" type="ORF">MNODULE_08915</name>
</gene>
<dbReference type="RefSeq" id="WP_168059089.1">
    <property type="nucleotide sequence ID" value="NZ_VTOW01000001.1"/>
</dbReference>
<dbReference type="GO" id="GO:0005737">
    <property type="term" value="C:cytoplasm"/>
    <property type="evidence" value="ECO:0007669"/>
    <property type="project" value="TreeGrafter"/>
</dbReference>
<dbReference type="AlphaFoldDB" id="A0A7X6DP83"/>
<dbReference type="InterPro" id="IPR051783">
    <property type="entry name" value="NAD(P)-dependent_oxidoreduct"/>
</dbReference>
<dbReference type="Gene3D" id="3.40.50.720">
    <property type="entry name" value="NAD(P)-binding Rossmann-like Domain"/>
    <property type="match status" value="1"/>
</dbReference>
<reference evidence="2 3" key="1">
    <citation type="journal article" date="2020" name="Nature">
        <title>Bacterial chemolithoautotrophy via manganese oxidation.</title>
        <authorList>
            <person name="Yu H."/>
            <person name="Leadbetter J.R."/>
        </authorList>
    </citation>
    <scope>NUCLEOTIDE SEQUENCE [LARGE SCALE GENOMIC DNA]</scope>
    <source>
        <strain evidence="2 3">Mn-1</strain>
    </source>
</reference>
<name>A0A7X6DP83_9BACT</name>
<protein>
    <submittedName>
        <fullName evidence="2">NAD-dependent epimerase/dehydratase family protein</fullName>
    </submittedName>
</protein>
<accession>A0A7X6DP83</accession>
<evidence type="ECO:0000313" key="3">
    <source>
        <dbReference type="Proteomes" id="UP000534783"/>
    </source>
</evidence>
<dbReference type="SUPFAM" id="SSF51735">
    <property type="entry name" value="NAD(P)-binding Rossmann-fold domains"/>
    <property type="match status" value="1"/>
</dbReference>
<dbReference type="InterPro" id="IPR036291">
    <property type="entry name" value="NAD(P)-bd_dom_sf"/>
</dbReference>
<dbReference type="InterPro" id="IPR001509">
    <property type="entry name" value="Epimerase_deHydtase"/>
</dbReference>
<dbReference type="PANTHER" id="PTHR48079">
    <property type="entry name" value="PROTEIN YEEZ"/>
    <property type="match status" value="1"/>
</dbReference>
<evidence type="ECO:0000259" key="1">
    <source>
        <dbReference type="Pfam" id="PF01370"/>
    </source>
</evidence>
<comment type="caution">
    <text evidence="2">The sequence shown here is derived from an EMBL/GenBank/DDBJ whole genome shotgun (WGS) entry which is preliminary data.</text>
</comment>
<dbReference type="GO" id="GO:0004029">
    <property type="term" value="F:aldehyde dehydrogenase (NAD+) activity"/>
    <property type="evidence" value="ECO:0007669"/>
    <property type="project" value="TreeGrafter"/>
</dbReference>
<sequence length="293" mass="32084">MNRIFLTGGTGFVGSRFIDLYQTRLDITALTRNDPFGNQVGTAKGDLLDIDGLLPATKGCDAILHIGGATPNRAYAAGNFDATTVGTRNLIAAARANGIRRFIFVSSLCVLFPKKGPYARSKIEAEEAVMHSGLEWTILRPDTIVGPGAKDLGRTLRIWRRARCIPVIGDGTYTSQPIHVDDVCAALCKALETPASAGRAISVAGNDLVSFNEFARRFCRLIRKDRCRFVHIPKSAVYPLAWMASLIHPQWGLNAERVDIITTSHSVDLSLMRDLLRINPMPFEEAVSLTTME</sequence>
<evidence type="ECO:0000313" key="2">
    <source>
        <dbReference type="EMBL" id="NKE70858.1"/>
    </source>
</evidence>
<dbReference type="EMBL" id="VTOW01000001">
    <property type="protein sequence ID" value="NKE70858.1"/>
    <property type="molecule type" value="Genomic_DNA"/>
</dbReference>
<dbReference type="Proteomes" id="UP000534783">
    <property type="component" value="Unassembled WGS sequence"/>
</dbReference>
<feature type="domain" description="NAD-dependent epimerase/dehydratase" evidence="1">
    <location>
        <begin position="4"/>
        <end position="202"/>
    </location>
</feature>